<dbReference type="CDD" id="cd06061">
    <property type="entry name" value="PurM-like1"/>
    <property type="match status" value="1"/>
</dbReference>
<dbReference type="InterPro" id="IPR010918">
    <property type="entry name" value="PurM-like_C_dom"/>
</dbReference>
<dbReference type="GO" id="GO:0051604">
    <property type="term" value="P:protein maturation"/>
    <property type="evidence" value="ECO:0007669"/>
    <property type="project" value="TreeGrafter"/>
</dbReference>
<sequence length="357" mass="38391">MGPYRIGKVDKKVFEEIIFPHLGAVAGEVAVGPSYGVDFAVVDVGDKSLIFEVDPVFVVPQYGWERSGWFAVHILASDVAVSGVPPRYLFIDLNLPLSMRDEELKTLWMAIHRECEKLGIAIVGGHTGRYGGVDYPMLGGAVMMGVTGRGNYVTPADARPGDLVLMTKGPAVEAAGILSVMFPSVLEAEYGSGFAREAQGIFWLQTVVPDALALAGAGLKTVVTAMHDATEYGVWGALHDVSESSRVGIRVYRDRLFIRGDVAKVLKAFEKYTGMEIDPFAAISEGTLIATVKRSRVSEALEALRRAGVEAAVIGEVVEGSGVELVDASGVSRVDRPLQDPFWPVFFEVMEKLGGGR</sequence>
<dbReference type="InterPro" id="IPR036921">
    <property type="entry name" value="PurM-like_N_sf"/>
</dbReference>
<dbReference type="Gene3D" id="3.30.1330.10">
    <property type="entry name" value="PurM-like, N-terminal domain"/>
    <property type="match status" value="1"/>
</dbReference>
<dbReference type="PANTHER" id="PTHR30303">
    <property type="entry name" value="HYDROGENASE ISOENZYMES FORMATION PROTEIN HYPE"/>
    <property type="match status" value="1"/>
</dbReference>
<dbReference type="RefSeq" id="WP_013562075.1">
    <property type="nucleotide sequence ID" value="NC_014961.1"/>
</dbReference>
<evidence type="ECO:0000256" key="1">
    <source>
        <dbReference type="ARBA" id="ARBA00006243"/>
    </source>
</evidence>
<evidence type="ECO:0000259" key="3">
    <source>
        <dbReference type="Pfam" id="PF02769"/>
    </source>
</evidence>
<dbReference type="HOGENOM" id="CLU_041631_0_0_2"/>
<protein>
    <submittedName>
        <fullName evidence="4">AIR synthase related protein domain protein</fullName>
    </submittedName>
</protein>
<dbReference type="STRING" id="765177.Desmu_0543"/>
<reference evidence="5" key="1">
    <citation type="submission" date="2010-11" db="EMBL/GenBank/DDBJ databases">
        <title>The complete genome of Desulfurococcus mucosus DSM 2162.</title>
        <authorList>
            <consortium name="US DOE Joint Genome Institute (JGI-PGF)"/>
            <person name="Lucas S."/>
            <person name="Copeland A."/>
            <person name="Lapidus A."/>
            <person name="Bruce D."/>
            <person name="Goodwin L."/>
            <person name="Pitluck S."/>
            <person name="Kyrpides N."/>
            <person name="Mavromatis K."/>
            <person name="Pagani I."/>
            <person name="Ivanova N."/>
            <person name="Ovchinnikova G."/>
            <person name="Chertkov O."/>
            <person name="Held B."/>
            <person name="Brettin T."/>
            <person name="Detter J.C."/>
            <person name="Tapia R."/>
            <person name="Han C."/>
            <person name="Land M."/>
            <person name="Hauser L."/>
            <person name="Markowitz V."/>
            <person name="Cheng J.-F."/>
            <person name="Hugenholtz P."/>
            <person name="Woyke T."/>
            <person name="Wu D."/>
            <person name="Wirth R."/>
            <person name="Bilek Y."/>
            <person name="Hader T."/>
            <person name="Klenk H.-P."/>
            <person name="Eisen J.A."/>
        </authorList>
    </citation>
    <scope>NUCLEOTIDE SEQUENCE [LARGE SCALE GENOMIC DNA]</scope>
    <source>
        <strain evidence="5">ATCC 35584 / DSM 2162 / JCM 9187 / O7/1</strain>
    </source>
</reference>
<reference evidence="4 5" key="2">
    <citation type="journal article" date="2011" name="Stand. Genomic Sci.">
        <title>Complete genome sequence of Desulfurococcus mucosus type strain (O7/1).</title>
        <authorList>
            <person name="Wirth R."/>
            <person name="Chertkov O."/>
            <person name="Held B."/>
            <person name="Lapidus A."/>
            <person name="Nolan M."/>
            <person name="Lucas S."/>
            <person name="Hammon N."/>
            <person name="Deshpande S."/>
            <person name="Cheng J.F."/>
            <person name="Tapia R."/>
            <person name="Han C."/>
            <person name="Goodwin L."/>
            <person name="Pitluck S."/>
            <person name="Liolios K."/>
            <person name="Ioanna P."/>
            <person name="Ivanova N."/>
            <person name="Mavromatis K."/>
            <person name="Mikhailova N."/>
            <person name="Pati A."/>
            <person name="Chen A."/>
            <person name="Palaniappan K."/>
            <person name="Land M."/>
            <person name="Hauser L."/>
            <person name="Chang Y.J."/>
            <person name="Jeffries C.D."/>
            <person name="Bilek Y."/>
            <person name="Hader T."/>
            <person name="Rohde M."/>
            <person name="Spring S."/>
            <person name="Sikorski J."/>
            <person name="Goker M."/>
            <person name="Woyke T."/>
            <person name="Bristow J."/>
            <person name="Eisen J.A."/>
            <person name="Markowitz V."/>
            <person name="Hugenholtz P."/>
            <person name="Kyrpides N.C."/>
            <person name="Klenk H.P."/>
        </authorList>
    </citation>
    <scope>NUCLEOTIDE SEQUENCE [LARGE SCALE GENOMIC DNA]</scope>
    <source>
        <strain evidence="5">ATCC 35584 / DSM 2162 / JCM 9187 / O7/1</strain>
    </source>
</reference>
<dbReference type="PANTHER" id="PTHR30303:SF4">
    <property type="entry name" value="HYDROGENASE EXPRESSION_FORMATION PROTEIN HYPE"/>
    <property type="match status" value="1"/>
</dbReference>
<dbReference type="PIRSF" id="PIRSF005644">
    <property type="entry name" value="Hdrgns_mtr_HypE"/>
    <property type="match status" value="1"/>
</dbReference>
<dbReference type="Proteomes" id="UP000001068">
    <property type="component" value="Chromosome"/>
</dbReference>
<evidence type="ECO:0000313" key="4">
    <source>
        <dbReference type="EMBL" id="ADV64853.1"/>
    </source>
</evidence>
<dbReference type="Pfam" id="PF00586">
    <property type="entry name" value="AIRS"/>
    <property type="match status" value="1"/>
</dbReference>
<evidence type="ECO:0000259" key="2">
    <source>
        <dbReference type="Pfam" id="PF00586"/>
    </source>
</evidence>
<dbReference type="EMBL" id="CP002363">
    <property type="protein sequence ID" value="ADV64853.1"/>
    <property type="molecule type" value="Genomic_DNA"/>
</dbReference>
<proteinExistence type="inferred from homology"/>
<feature type="domain" description="PurM-like C-terminal" evidence="3">
    <location>
        <begin position="159"/>
        <end position="326"/>
    </location>
</feature>
<name>E8R8M7_DESM0</name>
<keyword evidence="5" id="KW-1185">Reference proteome</keyword>
<dbReference type="InterPro" id="IPR036676">
    <property type="entry name" value="PurM-like_C_sf"/>
</dbReference>
<dbReference type="InterPro" id="IPR011854">
    <property type="entry name" value="HypE"/>
</dbReference>
<gene>
    <name evidence="4" type="ordered locus">Desmu_0543</name>
</gene>
<feature type="domain" description="PurM-like N-terminal" evidence="2">
    <location>
        <begin position="38"/>
        <end position="142"/>
    </location>
</feature>
<dbReference type="Pfam" id="PF02769">
    <property type="entry name" value="AIRS_C"/>
    <property type="match status" value="1"/>
</dbReference>
<organism evidence="4 5">
    <name type="scientific">Desulfurococcus mucosus (strain ATCC 35584 / DSM 2162 / JCM 9187 / O7/1)</name>
    <dbReference type="NCBI Taxonomy" id="765177"/>
    <lineage>
        <taxon>Archaea</taxon>
        <taxon>Thermoproteota</taxon>
        <taxon>Thermoprotei</taxon>
        <taxon>Desulfurococcales</taxon>
        <taxon>Desulfurococcaceae</taxon>
        <taxon>Desulfurococcus</taxon>
    </lineage>
</organism>
<dbReference type="AlphaFoldDB" id="E8R8M7"/>
<dbReference type="eggNOG" id="arCOG00636">
    <property type="taxonomic scope" value="Archaea"/>
</dbReference>
<dbReference type="GeneID" id="10153236"/>
<dbReference type="SUPFAM" id="SSF56042">
    <property type="entry name" value="PurM C-terminal domain-like"/>
    <property type="match status" value="1"/>
</dbReference>
<dbReference type="Gene3D" id="3.90.650.10">
    <property type="entry name" value="PurM-like C-terminal domain"/>
    <property type="match status" value="1"/>
</dbReference>
<evidence type="ECO:0000313" key="5">
    <source>
        <dbReference type="Proteomes" id="UP000001068"/>
    </source>
</evidence>
<dbReference type="InterPro" id="IPR016188">
    <property type="entry name" value="PurM-like_N"/>
</dbReference>
<comment type="similarity">
    <text evidence="1">Belongs to the HypE family.</text>
</comment>
<dbReference type="SUPFAM" id="SSF55326">
    <property type="entry name" value="PurM N-terminal domain-like"/>
    <property type="match status" value="1"/>
</dbReference>
<accession>E8R8M7</accession>
<dbReference type="KEGG" id="dmu:Desmu_0543"/>